<accession>A0AB39KTR7</accession>
<dbReference type="InterPro" id="IPR050862">
    <property type="entry name" value="RdRp_reductase_class-2"/>
</dbReference>
<evidence type="ECO:0000256" key="4">
    <source>
        <dbReference type="ARBA" id="ARBA00014409"/>
    </source>
</evidence>
<dbReference type="AlphaFoldDB" id="A0AB39KTR7"/>
<evidence type="ECO:0000256" key="11">
    <source>
        <dbReference type="ARBA" id="ARBA00033050"/>
    </source>
</evidence>
<evidence type="ECO:0000256" key="5">
    <source>
        <dbReference type="ARBA" id="ARBA00022628"/>
    </source>
</evidence>
<evidence type="ECO:0000256" key="2">
    <source>
        <dbReference type="ARBA" id="ARBA00007405"/>
    </source>
</evidence>
<dbReference type="Gene3D" id="3.20.70.20">
    <property type="match status" value="1"/>
</dbReference>
<reference evidence="15" key="1">
    <citation type="submission" date="2024-06" db="EMBL/GenBank/DDBJ databases">
        <title>Caulobacter inopinatus, sp. nov.</title>
        <authorList>
            <person name="Donachie S.P."/>
        </authorList>
    </citation>
    <scope>NUCLEOTIDE SEQUENCE</scope>
    <source>
        <strain evidence="15">73W</strain>
    </source>
</reference>
<evidence type="ECO:0000256" key="8">
    <source>
        <dbReference type="ARBA" id="ARBA00023002"/>
    </source>
</evidence>
<evidence type="ECO:0000256" key="6">
    <source>
        <dbReference type="ARBA" id="ARBA00022634"/>
    </source>
</evidence>
<comment type="catalytic activity">
    <reaction evidence="12">
        <text>a 2'-deoxyribonucleoside 5'-diphosphate + [thioredoxin]-disulfide + H2O = a ribonucleoside 5'-diphosphate + [thioredoxin]-dithiol</text>
        <dbReference type="Rhea" id="RHEA:23252"/>
        <dbReference type="Rhea" id="RHEA-COMP:10698"/>
        <dbReference type="Rhea" id="RHEA-COMP:10700"/>
        <dbReference type="ChEBI" id="CHEBI:15377"/>
        <dbReference type="ChEBI" id="CHEBI:29950"/>
        <dbReference type="ChEBI" id="CHEBI:50058"/>
        <dbReference type="ChEBI" id="CHEBI:57930"/>
        <dbReference type="ChEBI" id="CHEBI:73316"/>
        <dbReference type="EC" id="1.17.4.1"/>
    </reaction>
</comment>
<dbReference type="RefSeq" id="WP_369060052.1">
    <property type="nucleotide sequence ID" value="NZ_CP158375.1"/>
</dbReference>
<dbReference type="PANTHER" id="PTHR43371">
    <property type="entry name" value="VITAMIN B12-DEPENDENT RIBONUCLEOTIDE REDUCTASE"/>
    <property type="match status" value="1"/>
</dbReference>
<dbReference type="GO" id="GO:0004748">
    <property type="term" value="F:ribonucleoside-diphosphate reductase activity, thioredoxin disulfide as acceptor"/>
    <property type="evidence" value="ECO:0007669"/>
    <property type="project" value="UniProtKB-EC"/>
</dbReference>
<evidence type="ECO:0000256" key="1">
    <source>
        <dbReference type="ARBA" id="ARBA00001922"/>
    </source>
</evidence>
<evidence type="ECO:0000256" key="13">
    <source>
        <dbReference type="SAM" id="MobiDB-lite"/>
    </source>
</evidence>
<dbReference type="SUPFAM" id="SSF51998">
    <property type="entry name" value="PFL-like glycyl radical enzymes"/>
    <property type="match status" value="1"/>
</dbReference>
<keyword evidence="5" id="KW-0846">Cobalamin</keyword>
<feature type="domain" description="TSCPD" evidence="14">
    <location>
        <begin position="703"/>
        <end position="806"/>
    </location>
</feature>
<dbReference type="EMBL" id="CP158375">
    <property type="protein sequence ID" value="XDO97078.1"/>
    <property type="molecule type" value="Genomic_DNA"/>
</dbReference>
<evidence type="ECO:0000256" key="12">
    <source>
        <dbReference type="ARBA" id="ARBA00047754"/>
    </source>
</evidence>
<protein>
    <recommendedName>
        <fullName evidence="4">Vitamin B12-dependent ribonucleotide reductase</fullName>
        <ecNumber evidence="3">1.17.4.1</ecNumber>
    </recommendedName>
    <alternativeName>
        <fullName evidence="11">Ribonucleoside-diphosphate reductase NrdJ</fullName>
    </alternativeName>
</protein>
<keyword evidence="7" id="KW-0547">Nucleotide-binding</keyword>
<organism evidence="15">
    <name type="scientific">Caulobacter sp. 73W</name>
    <dbReference type="NCBI Taxonomy" id="3161137"/>
    <lineage>
        <taxon>Bacteria</taxon>
        <taxon>Pseudomonadati</taxon>
        <taxon>Pseudomonadota</taxon>
        <taxon>Alphaproteobacteria</taxon>
        <taxon>Caulobacterales</taxon>
        <taxon>Caulobacteraceae</taxon>
        <taxon>Caulobacter</taxon>
    </lineage>
</organism>
<evidence type="ECO:0000313" key="15">
    <source>
        <dbReference type="EMBL" id="XDO97078.1"/>
    </source>
</evidence>
<sequence>MRFVKRLSANGRAAEVELRTVETADALAGILAPKSWSDARVQAWIDWAAQLPHDLPKADTPKALIAESPAGALLAGGPDRYARRLAAHGLAQGLFAKAADAQVFREELFAALALGLVAPAALSAAPRSETVALDDLEFTAAAGRHVADVRAAACAERAAQHLAGRLAAVSDAVIRCEGDAAACADPRRNTALARAARAAREAGADDAQIADAILLARTGAATVALASPALAAPSRLFVFASRKAVEAAEPAARRAAQTGWETGRLTLAFDPLDAAALTATAPRAAIDVRGFTTEAGFDLDGFSHVVRLFTAALEIERAAAGLSASRIDLTLAGLGDYIVGLGLPYGADEGRKAAAAVYALLAAEAFHASAELGAAPVSEDDRAAVAATLRKRAQAARKLKGDIAARAGTLFSTAADHPEKLAHASVSALFDDADLALRLGAPLGAAPWTGAMTVSETADGEIVPVLSDAALNGAATLGLKDDLRAHALGVGDLREAPAIDHAALEAKGFTAHEVAAAEAILPLAGSLRAAFAPAVIEAGFVCDVLGADGDAVMDPDFDTLAFAGFTAAEIAAAEAHALGARRLSDAPFLGEKAQSVFAEPTEIALPARLAMTQAIEAFVCTPAVFALELDFADTPTEAARLQAAAARAGLRALRLTRAAAPASFALDLPEIEEAPRRRLEAAPEVRERIVEKIVERDRSRRKLPDRRKGYIQKAAVGGHKVYIHTGEYDDGELGEIFIDMHKEGAAFRSLMNNFAIAVSIGLQHGVPLDEFVEAFVYTRFEPAGPVTGNDSIRSATSILDYIFRELGVSYLDRDDLANADPSEFNADGLGVGKNAPEGGEDETPQPASKFISKGFSRGAAPDNLVLLPFGGRKAESPTTAGVSASMCASCGDQAVVQRGGMAVCDTCGAQAGRSDGGAINSN</sequence>
<dbReference type="PANTHER" id="PTHR43371:SF1">
    <property type="entry name" value="RIBONUCLEOSIDE-DIPHOSPHATE REDUCTASE"/>
    <property type="match status" value="1"/>
</dbReference>
<feature type="region of interest" description="Disordered" evidence="13">
    <location>
        <begin position="822"/>
        <end position="852"/>
    </location>
</feature>
<proteinExistence type="inferred from homology"/>
<dbReference type="GO" id="GO:0071897">
    <property type="term" value="P:DNA biosynthetic process"/>
    <property type="evidence" value="ECO:0007669"/>
    <property type="project" value="UniProtKB-KW"/>
</dbReference>
<keyword evidence="8" id="KW-0560">Oxidoreductase</keyword>
<evidence type="ECO:0000256" key="10">
    <source>
        <dbReference type="ARBA" id="ARBA00025437"/>
    </source>
</evidence>
<dbReference type="Pfam" id="PF12637">
    <property type="entry name" value="TSCPD"/>
    <property type="match status" value="1"/>
</dbReference>
<dbReference type="InterPro" id="IPR024434">
    <property type="entry name" value="TSCPD_dom"/>
</dbReference>
<dbReference type="EC" id="1.17.4.1" evidence="3"/>
<comment type="function">
    <text evidence="10">Catalyzes the reduction of ribonucleotides to deoxyribonucleotides. May function to provide a pool of deoxyribonucleotide precursors for DNA repair during oxygen limitation and/or for immediate growth after restoration of oxygen.</text>
</comment>
<keyword evidence="6" id="KW-0237">DNA synthesis</keyword>
<evidence type="ECO:0000256" key="3">
    <source>
        <dbReference type="ARBA" id="ARBA00012274"/>
    </source>
</evidence>
<evidence type="ECO:0000256" key="9">
    <source>
        <dbReference type="ARBA" id="ARBA00023285"/>
    </source>
</evidence>
<evidence type="ECO:0000256" key="7">
    <source>
        <dbReference type="ARBA" id="ARBA00022741"/>
    </source>
</evidence>
<comment type="similarity">
    <text evidence="2">Belongs to the ribonucleoside diphosphate reductase class-2 family.</text>
</comment>
<name>A0AB39KTR7_9CAUL</name>
<dbReference type="GO" id="GO:0031419">
    <property type="term" value="F:cobalamin binding"/>
    <property type="evidence" value="ECO:0007669"/>
    <property type="project" value="UniProtKB-KW"/>
</dbReference>
<evidence type="ECO:0000259" key="14">
    <source>
        <dbReference type="Pfam" id="PF12637"/>
    </source>
</evidence>
<comment type="cofactor">
    <cofactor evidence="1">
        <name>adenosylcob(III)alamin</name>
        <dbReference type="ChEBI" id="CHEBI:18408"/>
    </cofactor>
</comment>
<dbReference type="GO" id="GO:0000166">
    <property type="term" value="F:nucleotide binding"/>
    <property type="evidence" value="ECO:0007669"/>
    <property type="project" value="UniProtKB-KW"/>
</dbReference>
<keyword evidence="9" id="KW-0170">Cobalt</keyword>
<gene>
    <name evidence="15" type="ORF">ABOZ73_01230</name>
</gene>